<dbReference type="eggNOG" id="COG1682">
    <property type="taxonomic scope" value="Bacteria"/>
</dbReference>
<dbReference type="HOGENOM" id="CLU_060703_1_1_0"/>
<dbReference type="GO" id="GO:0043190">
    <property type="term" value="C:ATP-binding cassette (ABC) transporter complex"/>
    <property type="evidence" value="ECO:0007669"/>
    <property type="project" value="InterPro"/>
</dbReference>
<dbReference type="STRING" id="234267.Acid_0555"/>
<feature type="transmembrane region" description="Helical" evidence="9">
    <location>
        <begin position="70"/>
        <end position="90"/>
    </location>
</feature>
<feature type="transmembrane region" description="Helical" evidence="9">
    <location>
        <begin position="145"/>
        <end position="167"/>
    </location>
</feature>
<evidence type="ECO:0000256" key="8">
    <source>
        <dbReference type="ARBA" id="ARBA00023136"/>
    </source>
</evidence>
<gene>
    <name evidence="11" type="ordered locus">Acid_0555</name>
</gene>
<dbReference type="KEGG" id="sus:Acid_0555"/>
<evidence type="ECO:0000313" key="11">
    <source>
        <dbReference type="EMBL" id="ABJ81561.1"/>
    </source>
</evidence>
<feature type="domain" description="ABC transmembrane type-2" evidence="10">
    <location>
        <begin position="39"/>
        <end position="257"/>
    </location>
</feature>
<evidence type="ECO:0000256" key="2">
    <source>
        <dbReference type="ARBA" id="ARBA00007783"/>
    </source>
</evidence>
<evidence type="ECO:0000256" key="3">
    <source>
        <dbReference type="ARBA" id="ARBA00022448"/>
    </source>
</evidence>
<dbReference type="InterPro" id="IPR013525">
    <property type="entry name" value="ABC2_TM"/>
</dbReference>
<dbReference type="GO" id="GO:0140359">
    <property type="term" value="F:ABC-type transporter activity"/>
    <property type="evidence" value="ECO:0007669"/>
    <property type="project" value="InterPro"/>
</dbReference>
<protein>
    <recommendedName>
        <fullName evidence="9">Transport permease protein</fullName>
    </recommendedName>
</protein>
<dbReference type="PANTHER" id="PTHR30413:SF8">
    <property type="entry name" value="TRANSPORT PERMEASE PROTEIN"/>
    <property type="match status" value="1"/>
</dbReference>
<dbReference type="AlphaFoldDB" id="Q02BK5"/>
<feature type="transmembrane region" description="Helical" evidence="9">
    <location>
        <begin position="235"/>
        <end position="254"/>
    </location>
</feature>
<dbReference type="InParanoid" id="Q02BK5"/>
<organism evidence="11">
    <name type="scientific">Solibacter usitatus (strain Ellin6076)</name>
    <dbReference type="NCBI Taxonomy" id="234267"/>
    <lineage>
        <taxon>Bacteria</taxon>
        <taxon>Pseudomonadati</taxon>
        <taxon>Acidobacteriota</taxon>
        <taxon>Terriglobia</taxon>
        <taxon>Bryobacterales</taxon>
        <taxon>Solibacteraceae</taxon>
        <taxon>Candidatus Solibacter</taxon>
    </lineage>
</organism>
<dbReference type="Pfam" id="PF01061">
    <property type="entry name" value="ABC2_membrane"/>
    <property type="match status" value="1"/>
</dbReference>
<dbReference type="PROSITE" id="PS51012">
    <property type="entry name" value="ABC_TM2"/>
    <property type="match status" value="1"/>
</dbReference>
<dbReference type="PANTHER" id="PTHR30413">
    <property type="entry name" value="INNER MEMBRANE TRANSPORT PERMEASE"/>
    <property type="match status" value="1"/>
</dbReference>
<keyword evidence="5" id="KW-0997">Cell inner membrane</keyword>
<proteinExistence type="inferred from homology"/>
<comment type="similarity">
    <text evidence="2 9">Belongs to the ABC-2 integral membrane protein family.</text>
</comment>
<dbReference type="InterPro" id="IPR000412">
    <property type="entry name" value="ABC_2_transport"/>
</dbReference>
<reference evidence="11" key="1">
    <citation type="submission" date="2006-10" db="EMBL/GenBank/DDBJ databases">
        <title>Complete sequence of Solibacter usitatus Ellin6076.</title>
        <authorList>
            <consortium name="US DOE Joint Genome Institute"/>
            <person name="Copeland A."/>
            <person name="Lucas S."/>
            <person name="Lapidus A."/>
            <person name="Barry K."/>
            <person name="Detter J.C."/>
            <person name="Glavina del Rio T."/>
            <person name="Hammon N."/>
            <person name="Israni S."/>
            <person name="Dalin E."/>
            <person name="Tice H."/>
            <person name="Pitluck S."/>
            <person name="Thompson L.S."/>
            <person name="Brettin T."/>
            <person name="Bruce D."/>
            <person name="Han C."/>
            <person name="Tapia R."/>
            <person name="Gilna P."/>
            <person name="Schmutz J."/>
            <person name="Larimer F."/>
            <person name="Land M."/>
            <person name="Hauser L."/>
            <person name="Kyrpides N."/>
            <person name="Mikhailova N."/>
            <person name="Janssen P.H."/>
            <person name="Kuske C.R."/>
            <person name="Richardson P."/>
        </authorList>
    </citation>
    <scope>NUCLEOTIDE SEQUENCE</scope>
    <source>
        <strain evidence="11">Ellin6076</strain>
    </source>
</reference>
<keyword evidence="8 9" id="KW-0472">Membrane</keyword>
<dbReference type="GO" id="GO:0015920">
    <property type="term" value="P:lipopolysaccharide transport"/>
    <property type="evidence" value="ECO:0007669"/>
    <property type="project" value="TreeGrafter"/>
</dbReference>
<evidence type="ECO:0000259" key="10">
    <source>
        <dbReference type="PROSITE" id="PS51012"/>
    </source>
</evidence>
<feature type="transmembrane region" description="Helical" evidence="9">
    <location>
        <begin position="41"/>
        <end position="64"/>
    </location>
</feature>
<accession>Q02BK5</accession>
<dbReference type="InterPro" id="IPR047817">
    <property type="entry name" value="ABC2_TM_bact-type"/>
</dbReference>
<keyword evidence="4 9" id="KW-1003">Cell membrane</keyword>
<keyword evidence="6 9" id="KW-0812">Transmembrane</keyword>
<comment type="subcellular location">
    <subcellularLocation>
        <location evidence="1">Cell inner membrane</location>
        <topology evidence="1">Multi-pass membrane protein</topology>
    </subcellularLocation>
    <subcellularLocation>
        <location evidence="9">Cell membrane</location>
        <topology evidence="9">Multi-pass membrane protein</topology>
    </subcellularLocation>
</comment>
<dbReference type="EMBL" id="CP000473">
    <property type="protein sequence ID" value="ABJ81561.1"/>
    <property type="molecule type" value="Genomic_DNA"/>
</dbReference>
<feature type="transmembrane region" description="Helical" evidence="9">
    <location>
        <begin position="111"/>
        <end position="139"/>
    </location>
</feature>
<keyword evidence="7 9" id="KW-1133">Transmembrane helix</keyword>
<evidence type="ECO:0000256" key="5">
    <source>
        <dbReference type="ARBA" id="ARBA00022519"/>
    </source>
</evidence>
<keyword evidence="3 9" id="KW-0813">Transport</keyword>
<evidence type="ECO:0000256" key="4">
    <source>
        <dbReference type="ARBA" id="ARBA00022475"/>
    </source>
</evidence>
<sequence>MYHFAPSGRGFIMWNGDYGFLLSNLVKKDFKVRYRNMSLGIFWSLLNPMVTMVALTFVFTQIFPNGQPRFPVFVLCGLVPFNFFSLAWSSGTSSLIENSSLIKRVPVPREIVPVATVLGNSIHLLIQIGLLLTFTLAYGCGVNRYWLWLPFVWGMLILFACGLALISSAVNVYVRDTRYIVESANTLLFWIVPIFYSFSKVPQEFRAIYELNPVAAIVLALRNILMEGVPPPNTLLAKLCGSSIFMICVGFLVFRRLKRGFYDYL</sequence>
<feature type="transmembrane region" description="Helical" evidence="9">
    <location>
        <begin position="179"/>
        <end position="198"/>
    </location>
</feature>
<evidence type="ECO:0000256" key="6">
    <source>
        <dbReference type="ARBA" id="ARBA00022692"/>
    </source>
</evidence>
<evidence type="ECO:0000256" key="1">
    <source>
        <dbReference type="ARBA" id="ARBA00004429"/>
    </source>
</evidence>
<dbReference type="PIRSF" id="PIRSF006648">
    <property type="entry name" value="DrrB"/>
    <property type="match status" value="1"/>
</dbReference>
<name>Q02BK5_SOLUE</name>
<evidence type="ECO:0000256" key="9">
    <source>
        <dbReference type="RuleBase" id="RU361157"/>
    </source>
</evidence>
<evidence type="ECO:0000256" key="7">
    <source>
        <dbReference type="ARBA" id="ARBA00022989"/>
    </source>
</evidence>